<evidence type="ECO:0000256" key="2">
    <source>
        <dbReference type="SAM" id="Phobius"/>
    </source>
</evidence>
<organism evidence="3 4">
    <name type="scientific">Spizellomyces punctatus (strain DAOM BR117)</name>
    <dbReference type="NCBI Taxonomy" id="645134"/>
    <lineage>
        <taxon>Eukaryota</taxon>
        <taxon>Fungi</taxon>
        <taxon>Fungi incertae sedis</taxon>
        <taxon>Chytridiomycota</taxon>
        <taxon>Chytridiomycota incertae sedis</taxon>
        <taxon>Chytridiomycetes</taxon>
        <taxon>Spizellomycetales</taxon>
        <taxon>Spizellomycetaceae</taxon>
        <taxon>Spizellomyces</taxon>
    </lineage>
</organism>
<proteinExistence type="predicted"/>
<reference evidence="3 4" key="1">
    <citation type="submission" date="2009-08" db="EMBL/GenBank/DDBJ databases">
        <title>The Genome Sequence of Spizellomyces punctatus strain DAOM BR117.</title>
        <authorList>
            <consortium name="The Broad Institute Genome Sequencing Platform"/>
            <person name="Russ C."/>
            <person name="Cuomo C."/>
            <person name="Shea T."/>
            <person name="Young S.K."/>
            <person name="Zeng Q."/>
            <person name="Koehrsen M."/>
            <person name="Haas B."/>
            <person name="Borodovsky M."/>
            <person name="Guigo R."/>
            <person name="Alvarado L."/>
            <person name="Berlin A."/>
            <person name="Bochicchio J."/>
            <person name="Borenstein D."/>
            <person name="Chapman S."/>
            <person name="Chen Z."/>
            <person name="Engels R."/>
            <person name="Freedman E."/>
            <person name="Gellesch M."/>
            <person name="Goldberg J."/>
            <person name="Griggs A."/>
            <person name="Gujja S."/>
            <person name="Heiman D."/>
            <person name="Hepburn T."/>
            <person name="Howarth C."/>
            <person name="Jen D."/>
            <person name="Larson L."/>
            <person name="Lewis B."/>
            <person name="Mehta T."/>
            <person name="Park D."/>
            <person name="Pearson M."/>
            <person name="Roberts A."/>
            <person name="Saif S."/>
            <person name="Shenoy N."/>
            <person name="Sisk P."/>
            <person name="Stolte C."/>
            <person name="Sykes S."/>
            <person name="Thomson T."/>
            <person name="Walk T."/>
            <person name="White J."/>
            <person name="Yandava C."/>
            <person name="Burger G."/>
            <person name="Gray M.W."/>
            <person name="Holland P.W.H."/>
            <person name="King N."/>
            <person name="Lang F.B.F."/>
            <person name="Roger A.J."/>
            <person name="Ruiz-Trillo I."/>
            <person name="Lander E."/>
            <person name="Nusbaum C."/>
        </authorList>
    </citation>
    <scope>NUCLEOTIDE SEQUENCE [LARGE SCALE GENOMIC DNA]</scope>
    <source>
        <strain evidence="3 4">DAOM BR117</strain>
    </source>
</reference>
<keyword evidence="2" id="KW-1133">Transmembrane helix</keyword>
<dbReference type="RefSeq" id="XP_016604709.1">
    <property type="nucleotide sequence ID" value="XM_016756031.1"/>
</dbReference>
<dbReference type="PANTHER" id="PTHR28112">
    <property type="entry name" value="SRP-INDEPENDENT TARGETING PROTEIN 3"/>
    <property type="match status" value="1"/>
</dbReference>
<feature type="compositionally biased region" description="Basic and acidic residues" evidence="1">
    <location>
        <begin position="169"/>
        <end position="180"/>
    </location>
</feature>
<dbReference type="GO" id="GO:0005739">
    <property type="term" value="C:mitochondrion"/>
    <property type="evidence" value="ECO:0007669"/>
    <property type="project" value="TreeGrafter"/>
</dbReference>
<keyword evidence="2" id="KW-0812">Transmembrane</keyword>
<gene>
    <name evidence="3" type="ORF">SPPG_07881</name>
</gene>
<feature type="region of interest" description="Disordered" evidence="1">
    <location>
        <begin position="154"/>
        <end position="189"/>
    </location>
</feature>
<evidence type="ECO:0008006" key="5">
    <source>
        <dbReference type="Google" id="ProtNLM"/>
    </source>
</evidence>
<dbReference type="OMA" id="MDYDIAD"/>
<sequence>MALNSQIVNLLVVFGLVQIANRFDLDNEANVHYLRAAYMGMQVIVAIVLFIVYRRVLAKKDETPLVYTEAKNPMEPKNVETVRTTIKDYDITKLKETLRGQVVAMAILGFIHYKWGYLRPLLLQSVLGLRTLYQAQLVQVHILGKPATGDLARPWKAASPFGQPPTAVSEKELKAKEKKEAKKKLIHQE</sequence>
<dbReference type="InParanoid" id="A0A0L0H6S7"/>
<evidence type="ECO:0000256" key="1">
    <source>
        <dbReference type="SAM" id="MobiDB-lite"/>
    </source>
</evidence>
<protein>
    <recommendedName>
        <fullName evidence="5">Inorganic phosphate transporter Pho88</fullName>
    </recommendedName>
</protein>
<dbReference type="GO" id="GO:0045047">
    <property type="term" value="P:protein targeting to ER"/>
    <property type="evidence" value="ECO:0007669"/>
    <property type="project" value="InterPro"/>
</dbReference>
<evidence type="ECO:0000313" key="3">
    <source>
        <dbReference type="EMBL" id="KNC96669.1"/>
    </source>
</evidence>
<dbReference type="Pfam" id="PF10032">
    <property type="entry name" value="Pho88"/>
    <property type="match status" value="1"/>
</dbReference>
<accession>A0A0L0H6S7</accession>
<evidence type="ECO:0000313" key="4">
    <source>
        <dbReference type="Proteomes" id="UP000053201"/>
    </source>
</evidence>
<dbReference type="Proteomes" id="UP000053201">
    <property type="component" value="Unassembled WGS sequence"/>
</dbReference>
<dbReference type="STRING" id="645134.A0A0L0H6S7"/>
<keyword evidence="4" id="KW-1185">Reference proteome</keyword>
<dbReference type="InterPro" id="IPR012098">
    <property type="entry name" value="SND3_fun"/>
</dbReference>
<dbReference type="GO" id="GO:0005783">
    <property type="term" value="C:endoplasmic reticulum"/>
    <property type="evidence" value="ECO:0007669"/>
    <property type="project" value="InterPro"/>
</dbReference>
<dbReference type="VEuPathDB" id="FungiDB:SPPG_07881"/>
<keyword evidence="2" id="KW-0472">Membrane</keyword>
<dbReference type="AlphaFoldDB" id="A0A0L0H6S7"/>
<dbReference type="OrthoDB" id="18139at2759"/>
<dbReference type="PANTHER" id="PTHR28112:SF1">
    <property type="entry name" value="SRP-INDEPENDENT TARGETING PROTEIN 3"/>
    <property type="match status" value="1"/>
</dbReference>
<dbReference type="GeneID" id="27691067"/>
<feature type="transmembrane region" description="Helical" evidence="2">
    <location>
        <begin position="32"/>
        <end position="53"/>
    </location>
</feature>
<dbReference type="eggNOG" id="KOG4554">
    <property type="taxonomic scope" value="Eukaryota"/>
</dbReference>
<name>A0A0L0H6S7_SPIPD</name>
<dbReference type="EMBL" id="KQ257467">
    <property type="protein sequence ID" value="KNC96669.1"/>
    <property type="molecule type" value="Genomic_DNA"/>
</dbReference>